<evidence type="ECO:0000313" key="11">
    <source>
        <dbReference type="EMBL" id="KAK1381636.1"/>
    </source>
</evidence>
<organism evidence="11 12">
    <name type="scientific">Heracleum sosnowskyi</name>
    <dbReference type="NCBI Taxonomy" id="360622"/>
    <lineage>
        <taxon>Eukaryota</taxon>
        <taxon>Viridiplantae</taxon>
        <taxon>Streptophyta</taxon>
        <taxon>Embryophyta</taxon>
        <taxon>Tracheophyta</taxon>
        <taxon>Spermatophyta</taxon>
        <taxon>Magnoliopsida</taxon>
        <taxon>eudicotyledons</taxon>
        <taxon>Gunneridae</taxon>
        <taxon>Pentapetalae</taxon>
        <taxon>asterids</taxon>
        <taxon>campanulids</taxon>
        <taxon>Apiales</taxon>
        <taxon>Apiaceae</taxon>
        <taxon>Apioideae</taxon>
        <taxon>apioid superclade</taxon>
        <taxon>Tordylieae</taxon>
        <taxon>Tordyliinae</taxon>
        <taxon>Heracleum</taxon>
    </lineage>
</organism>
<dbReference type="InterPro" id="IPR004316">
    <property type="entry name" value="SWEET_rpt"/>
</dbReference>
<keyword evidence="6 10" id="KW-0812">Transmembrane</keyword>
<reference evidence="11" key="2">
    <citation type="submission" date="2023-05" db="EMBL/GenBank/DDBJ databases">
        <authorList>
            <person name="Schelkunov M.I."/>
        </authorList>
    </citation>
    <scope>NUCLEOTIDE SEQUENCE</scope>
    <source>
        <strain evidence="11">Hsosn_3</strain>
        <tissue evidence="11">Leaf</tissue>
    </source>
</reference>
<dbReference type="GO" id="GO:0005886">
    <property type="term" value="C:plasma membrane"/>
    <property type="evidence" value="ECO:0007669"/>
    <property type="project" value="UniProtKB-SubCell"/>
</dbReference>
<dbReference type="InterPro" id="IPR047664">
    <property type="entry name" value="SWEET"/>
</dbReference>
<dbReference type="EMBL" id="JAUIZM010000006">
    <property type="protein sequence ID" value="KAK1381636.1"/>
    <property type="molecule type" value="Genomic_DNA"/>
</dbReference>
<feature type="transmembrane region" description="Helical" evidence="10">
    <location>
        <begin position="49"/>
        <end position="71"/>
    </location>
</feature>
<dbReference type="GO" id="GO:0051119">
    <property type="term" value="F:sugar transmembrane transporter activity"/>
    <property type="evidence" value="ECO:0007669"/>
    <property type="project" value="InterPro"/>
</dbReference>
<proteinExistence type="inferred from homology"/>
<dbReference type="Proteomes" id="UP001237642">
    <property type="component" value="Unassembled WGS sequence"/>
</dbReference>
<accession>A0AAD8I9S3</accession>
<sequence length="157" mass="16519">MLWLYYALLIENGILLISVNSIGLLIEALYIVIFLFYATREARKQTLKISFLLSVAFTVMGSGNSFTISGLNLNLGGGSGSAGGASSSMPPFYRSATVPQVQQAAINGQQANHVTAGSLNSHDQAAAGVNYGVDMSQGGNVANEYQVYDHGTYQGGS</sequence>
<dbReference type="Pfam" id="PF03083">
    <property type="entry name" value="MtN3_slv"/>
    <property type="match status" value="1"/>
</dbReference>
<keyword evidence="5" id="KW-0762">Sugar transport</keyword>
<evidence type="ECO:0000256" key="9">
    <source>
        <dbReference type="ARBA" id="ARBA00023136"/>
    </source>
</evidence>
<protein>
    <submittedName>
        <fullName evidence="11">Uncharacterized protein</fullName>
    </submittedName>
</protein>
<evidence type="ECO:0000256" key="1">
    <source>
        <dbReference type="ARBA" id="ARBA00004651"/>
    </source>
</evidence>
<evidence type="ECO:0000256" key="8">
    <source>
        <dbReference type="ARBA" id="ARBA00022989"/>
    </source>
</evidence>
<comment type="subcellular location">
    <subcellularLocation>
        <location evidence="1">Cell membrane</location>
        <topology evidence="1">Multi-pass membrane protein</topology>
    </subcellularLocation>
</comment>
<evidence type="ECO:0000313" key="12">
    <source>
        <dbReference type="Proteomes" id="UP001237642"/>
    </source>
</evidence>
<keyword evidence="4" id="KW-1003">Cell membrane</keyword>
<keyword evidence="9 10" id="KW-0472">Membrane</keyword>
<evidence type="ECO:0000256" key="2">
    <source>
        <dbReference type="ARBA" id="ARBA00007809"/>
    </source>
</evidence>
<evidence type="ECO:0000256" key="5">
    <source>
        <dbReference type="ARBA" id="ARBA00022597"/>
    </source>
</evidence>
<evidence type="ECO:0000256" key="10">
    <source>
        <dbReference type="SAM" id="Phobius"/>
    </source>
</evidence>
<evidence type="ECO:0000256" key="4">
    <source>
        <dbReference type="ARBA" id="ARBA00022475"/>
    </source>
</evidence>
<evidence type="ECO:0000256" key="7">
    <source>
        <dbReference type="ARBA" id="ARBA00022737"/>
    </source>
</evidence>
<keyword evidence="7" id="KW-0677">Repeat</keyword>
<dbReference type="AlphaFoldDB" id="A0AAD8I9S3"/>
<name>A0AAD8I9S3_9APIA</name>
<comment type="caution">
    <text evidence="11">The sequence shown here is derived from an EMBL/GenBank/DDBJ whole genome shotgun (WGS) entry which is preliminary data.</text>
</comment>
<keyword evidence="3" id="KW-0813">Transport</keyword>
<evidence type="ECO:0000256" key="3">
    <source>
        <dbReference type="ARBA" id="ARBA00022448"/>
    </source>
</evidence>
<keyword evidence="12" id="KW-1185">Reference proteome</keyword>
<reference evidence="11" key="1">
    <citation type="submission" date="2023-02" db="EMBL/GenBank/DDBJ databases">
        <title>Genome of toxic invasive species Heracleum sosnowskyi carries increased number of genes despite the absence of recent whole-genome duplications.</title>
        <authorList>
            <person name="Schelkunov M."/>
            <person name="Shtratnikova V."/>
            <person name="Makarenko M."/>
            <person name="Klepikova A."/>
            <person name="Omelchenko D."/>
            <person name="Novikova G."/>
            <person name="Obukhova E."/>
            <person name="Bogdanov V."/>
            <person name="Penin A."/>
            <person name="Logacheva M."/>
        </authorList>
    </citation>
    <scope>NUCLEOTIDE SEQUENCE</scope>
    <source>
        <strain evidence="11">Hsosn_3</strain>
        <tissue evidence="11">Leaf</tissue>
    </source>
</reference>
<dbReference type="PANTHER" id="PTHR10791:SF222">
    <property type="entry name" value="BIDIRECTIONAL SUGAR TRANSPORTER SWEET15"/>
    <property type="match status" value="1"/>
</dbReference>
<keyword evidence="8 10" id="KW-1133">Transmembrane helix</keyword>
<comment type="similarity">
    <text evidence="2">Belongs to the SWEET sugar transporter family.</text>
</comment>
<dbReference type="PANTHER" id="PTHR10791">
    <property type="entry name" value="RAG1-ACTIVATING PROTEIN 1"/>
    <property type="match status" value="1"/>
</dbReference>
<feature type="transmembrane region" description="Helical" evidence="10">
    <location>
        <begin position="12"/>
        <end position="37"/>
    </location>
</feature>
<gene>
    <name evidence="11" type="ORF">POM88_028380</name>
</gene>
<evidence type="ECO:0000256" key="6">
    <source>
        <dbReference type="ARBA" id="ARBA00022692"/>
    </source>
</evidence>